<evidence type="ECO:0000256" key="1">
    <source>
        <dbReference type="SAM" id="MobiDB-lite"/>
    </source>
</evidence>
<organism evidence="3 4">
    <name type="scientific">Cellulomonas phragmiteti</name>
    <dbReference type="NCBI Taxonomy" id="478780"/>
    <lineage>
        <taxon>Bacteria</taxon>
        <taxon>Bacillati</taxon>
        <taxon>Actinomycetota</taxon>
        <taxon>Actinomycetes</taxon>
        <taxon>Micrococcales</taxon>
        <taxon>Cellulomonadaceae</taxon>
        <taxon>Cellulomonas</taxon>
    </lineage>
</organism>
<feature type="region of interest" description="Disordered" evidence="1">
    <location>
        <begin position="1"/>
        <end position="129"/>
    </location>
</feature>
<gene>
    <name evidence="3" type="ORF">Cph01nite_08610</name>
</gene>
<keyword evidence="2" id="KW-0472">Membrane</keyword>
<keyword evidence="4" id="KW-1185">Reference proteome</keyword>
<proteinExistence type="predicted"/>
<dbReference type="Proteomes" id="UP000614741">
    <property type="component" value="Unassembled WGS sequence"/>
</dbReference>
<feature type="compositionally biased region" description="Pro residues" evidence="1">
    <location>
        <begin position="95"/>
        <end position="123"/>
    </location>
</feature>
<feature type="compositionally biased region" description="Low complexity" evidence="1">
    <location>
        <begin position="70"/>
        <end position="80"/>
    </location>
</feature>
<feature type="transmembrane region" description="Helical" evidence="2">
    <location>
        <begin position="155"/>
        <end position="173"/>
    </location>
</feature>
<reference evidence="3 4" key="1">
    <citation type="submission" date="2021-01" db="EMBL/GenBank/DDBJ databases">
        <title>Whole genome shotgun sequence of Cellulomonas phragmiteti NBRC 110785.</title>
        <authorList>
            <person name="Komaki H."/>
            <person name="Tamura T."/>
        </authorList>
    </citation>
    <scope>NUCLEOTIDE SEQUENCE [LARGE SCALE GENOMIC DNA]</scope>
    <source>
        <strain evidence="3 4">NBRC 110785</strain>
    </source>
</reference>
<dbReference type="EMBL" id="BONP01000003">
    <property type="protein sequence ID" value="GIG39099.1"/>
    <property type="molecule type" value="Genomic_DNA"/>
</dbReference>
<evidence type="ECO:0000313" key="4">
    <source>
        <dbReference type="Proteomes" id="UP000614741"/>
    </source>
</evidence>
<evidence type="ECO:0000256" key="2">
    <source>
        <dbReference type="SAM" id="Phobius"/>
    </source>
</evidence>
<protein>
    <recommendedName>
        <fullName evidence="5">DUF4190 domain-containing protein</fullName>
    </recommendedName>
</protein>
<feature type="transmembrane region" description="Helical" evidence="2">
    <location>
        <begin position="185"/>
        <end position="209"/>
    </location>
</feature>
<comment type="caution">
    <text evidence="3">The sequence shown here is derived from an EMBL/GenBank/DDBJ whole genome shotgun (WGS) entry which is preliminary data.</text>
</comment>
<sequence>MDPPPETSTTRRCVGTEARSGGGGPGCEEDVTPGNLPARPAPHRRTSTRDVRENGAMANPWAPPDPSSPPGQQGAGQPTPEQLPEMPTGASGPTPGAPTPHGPVPPAQPGPPHAPHPSPPPDPAGVASATRTAAWTAAALLASVLLVGASWPAMLGAPVAAVAGLVLAIVAVVRAARARARGPVIVLPVVLIVAALAWVAISAQTLLYVDAAQEYARCERAALTQQAQRGCATQLELDMRERLTSVLGRLGVPTPP</sequence>
<keyword evidence="2" id="KW-1133">Transmembrane helix</keyword>
<accession>A0ABQ4DIC4</accession>
<evidence type="ECO:0008006" key="5">
    <source>
        <dbReference type="Google" id="ProtNLM"/>
    </source>
</evidence>
<keyword evidence="2" id="KW-0812">Transmembrane</keyword>
<name>A0ABQ4DIC4_9CELL</name>
<evidence type="ECO:0000313" key="3">
    <source>
        <dbReference type="EMBL" id="GIG39099.1"/>
    </source>
</evidence>